<evidence type="ECO:0000313" key="1">
    <source>
        <dbReference type="EMBL" id="NIK87867.1"/>
    </source>
</evidence>
<dbReference type="AlphaFoldDB" id="A0A846MY15"/>
<name>A0A846MY15_9PROT</name>
<accession>A0A846MY15</accession>
<comment type="caution">
    <text evidence="1">The sequence shown here is derived from an EMBL/GenBank/DDBJ whole genome shotgun (WGS) entry which is preliminary data.</text>
</comment>
<reference evidence="1 2" key="1">
    <citation type="submission" date="2020-03" db="EMBL/GenBank/DDBJ databases">
        <title>Genomic Encyclopedia of Type Strains, Phase IV (KMG-IV): sequencing the most valuable type-strain genomes for metagenomic binning, comparative biology and taxonomic classification.</title>
        <authorList>
            <person name="Goeker M."/>
        </authorList>
    </citation>
    <scope>NUCLEOTIDE SEQUENCE [LARGE SCALE GENOMIC DNA]</scope>
    <source>
        <strain evidence="1 2">DSM 19867</strain>
    </source>
</reference>
<sequence>MAERITKETFAARYPGAKIVVRERAGGVAFLALSPGRVVLRMEGSIHFEHLIGVLRDGQPKETLASDQFNALIDFSAFTGEIDWNAIRDIREIMPKGDSRTNKNAYVVRNDYYALTADVTRAIFAQTECRAFKCEEDALAWLGWS</sequence>
<evidence type="ECO:0008006" key="3">
    <source>
        <dbReference type="Google" id="ProtNLM"/>
    </source>
</evidence>
<dbReference type="Proteomes" id="UP000570514">
    <property type="component" value="Unassembled WGS sequence"/>
</dbReference>
<keyword evidence="2" id="KW-1185">Reference proteome</keyword>
<dbReference type="InterPro" id="IPR038396">
    <property type="entry name" value="SpoIIAA-like_sf"/>
</dbReference>
<organism evidence="1 2">
    <name type="scientific">Rhizomicrobium palustre</name>
    <dbReference type="NCBI Taxonomy" id="189966"/>
    <lineage>
        <taxon>Bacteria</taxon>
        <taxon>Pseudomonadati</taxon>
        <taxon>Pseudomonadota</taxon>
        <taxon>Alphaproteobacteria</taxon>
        <taxon>Micropepsales</taxon>
        <taxon>Micropepsaceae</taxon>
        <taxon>Rhizomicrobium</taxon>
    </lineage>
</organism>
<dbReference type="EMBL" id="JAASRM010000001">
    <property type="protein sequence ID" value="NIK87867.1"/>
    <property type="molecule type" value="Genomic_DNA"/>
</dbReference>
<protein>
    <recommendedName>
        <fullName evidence="3">STAS/SEC14 domain-containing protein</fullName>
    </recommendedName>
</protein>
<dbReference type="Gene3D" id="3.40.50.10600">
    <property type="entry name" value="SpoIIaa-like domains"/>
    <property type="match status" value="1"/>
</dbReference>
<evidence type="ECO:0000313" key="2">
    <source>
        <dbReference type="Proteomes" id="UP000570514"/>
    </source>
</evidence>
<proteinExistence type="predicted"/>
<dbReference type="RefSeq" id="WP_167081825.1">
    <property type="nucleotide sequence ID" value="NZ_BAAADC010000001.1"/>
</dbReference>
<gene>
    <name evidence="1" type="ORF">FHS83_001185</name>
</gene>